<evidence type="ECO:0000256" key="1">
    <source>
        <dbReference type="SAM" id="MobiDB-lite"/>
    </source>
</evidence>
<gene>
    <name evidence="3" type="ORF">DU000_11565</name>
</gene>
<evidence type="ECO:0000256" key="2">
    <source>
        <dbReference type="SAM" id="SignalP"/>
    </source>
</evidence>
<proteinExistence type="predicted"/>
<dbReference type="EMBL" id="QPGB01000006">
    <property type="protein sequence ID" value="RCS56593.1"/>
    <property type="molecule type" value="Genomic_DNA"/>
</dbReference>
<feature type="compositionally biased region" description="Low complexity" evidence="1">
    <location>
        <begin position="75"/>
        <end position="95"/>
    </location>
</feature>
<evidence type="ECO:0000313" key="3">
    <source>
        <dbReference type="EMBL" id="RCS56593.1"/>
    </source>
</evidence>
<comment type="caution">
    <text evidence="3">The sequence shown here is derived from an EMBL/GenBank/DDBJ whole genome shotgun (WGS) entry which is preliminary data.</text>
</comment>
<reference evidence="3 4" key="1">
    <citation type="journal article" date="2018" name="Int. J. Syst. Evol. Microbiol.">
        <title>Parvibium lacunae gen. nov., sp. nov., a new member of the family Alcaligenaceae isolated from a freshwater pond.</title>
        <authorList>
            <person name="Chen W.M."/>
            <person name="Xie P.B."/>
            <person name="Hsu M.Y."/>
            <person name="Sheu S.Y."/>
        </authorList>
    </citation>
    <scope>NUCLEOTIDE SEQUENCE [LARGE SCALE GENOMIC DNA]</scope>
    <source>
        <strain evidence="3 4">KMB9</strain>
    </source>
</reference>
<feature type="signal peptide" evidence="2">
    <location>
        <begin position="1"/>
        <end position="22"/>
    </location>
</feature>
<dbReference type="AlphaFoldDB" id="A0A368KYX4"/>
<feature type="region of interest" description="Disordered" evidence="1">
    <location>
        <begin position="71"/>
        <end position="95"/>
    </location>
</feature>
<evidence type="ECO:0000313" key="4">
    <source>
        <dbReference type="Proteomes" id="UP000252357"/>
    </source>
</evidence>
<dbReference type="Proteomes" id="UP000252357">
    <property type="component" value="Unassembled WGS sequence"/>
</dbReference>
<keyword evidence="2" id="KW-0732">Signal</keyword>
<organism evidence="3 4">
    <name type="scientific">Parvibium lacunae</name>
    <dbReference type="NCBI Taxonomy" id="1888893"/>
    <lineage>
        <taxon>Bacteria</taxon>
        <taxon>Pseudomonadati</taxon>
        <taxon>Pseudomonadota</taxon>
        <taxon>Betaproteobacteria</taxon>
        <taxon>Burkholderiales</taxon>
        <taxon>Alcaligenaceae</taxon>
        <taxon>Parvibium</taxon>
    </lineage>
</organism>
<keyword evidence="4" id="KW-1185">Reference proteome</keyword>
<protein>
    <recommendedName>
        <fullName evidence="5">Sugar transporter</fullName>
    </recommendedName>
</protein>
<feature type="chain" id="PRO_5017018810" description="Sugar transporter" evidence="2">
    <location>
        <begin position="23"/>
        <end position="95"/>
    </location>
</feature>
<name>A0A368KYX4_9BURK</name>
<dbReference type="RefSeq" id="WP_114403569.1">
    <property type="nucleotide sequence ID" value="NZ_QPGB01000006.1"/>
</dbReference>
<evidence type="ECO:0008006" key="5">
    <source>
        <dbReference type="Google" id="ProtNLM"/>
    </source>
</evidence>
<accession>A0A368KYX4</accession>
<sequence>MAASRAALLRLLSLVLCLVLQSACGQRGGLYLPPKPGQSNNPPLAKPVVPAPASGEDFDLTLGAAIPNIPLKSEATPATPSLPPAATSLPATPSR</sequence>